<evidence type="ECO:0000256" key="1">
    <source>
        <dbReference type="SAM" id="MobiDB-lite"/>
    </source>
</evidence>
<reference evidence="2 3" key="1">
    <citation type="journal article" date="2022" name="bioRxiv">
        <title>Genomics of Preaxostyla Flagellates Illuminates Evolutionary Transitions and the Path Towards Mitochondrial Loss.</title>
        <authorList>
            <person name="Novak L.V.F."/>
            <person name="Treitli S.C."/>
            <person name="Pyrih J."/>
            <person name="Halakuc P."/>
            <person name="Pipaliya S.V."/>
            <person name="Vacek V."/>
            <person name="Brzon O."/>
            <person name="Soukal P."/>
            <person name="Eme L."/>
            <person name="Dacks J.B."/>
            <person name="Karnkowska A."/>
            <person name="Elias M."/>
            <person name="Hampl V."/>
        </authorList>
    </citation>
    <scope>NUCLEOTIDE SEQUENCE [LARGE SCALE GENOMIC DNA]</scope>
    <source>
        <strain evidence="2">NAU3</strain>
        <tissue evidence="2">Gut</tissue>
    </source>
</reference>
<feature type="compositionally biased region" description="Basic and acidic residues" evidence="1">
    <location>
        <begin position="360"/>
        <end position="369"/>
    </location>
</feature>
<accession>A0ABQ9WY36</accession>
<dbReference type="Proteomes" id="UP001281761">
    <property type="component" value="Unassembled WGS sequence"/>
</dbReference>
<organism evidence="2 3">
    <name type="scientific">Blattamonas nauphoetae</name>
    <dbReference type="NCBI Taxonomy" id="2049346"/>
    <lineage>
        <taxon>Eukaryota</taxon>
        <taxon>Metamonada</taxon>
        <taxon>Preaxostyla</taxon>
        <taxon>Oxymonadida</taxon>
        <taxon>Blattamonas</taxon>
    </lineage>
</organism>
<feature type="region of interest" description="Disordered" evidence="1">
    <location>
        <begin position="298"/>
        <end position="320"/>
    </location>
</feature>
<feature type="region of interest" description="Disordered" evidence="1">
    <location>
        <begin position="360"/>
        <end position="381"/>
    </location>
</feature>
<keyword evidence="3" id="KW-1185">Reference proteome</keyword>
<evidence type="ECO:0000313" key="2">
    <source>
        <dbReference type="EMBL" id="KAK2944432.1"/>
    </source>
</evidence>
<dbReference type="EMBL" id="JARBJD010000299">
    <property type="protein sequence ID" value="KAK2944432.1"/>
    <property type="molecule type" value="Genomic_DNA"/>
</dbReference>
<sequence>MLADQSTNPINETSTLYQQGDDLNAFFQHIVSEFHAANERTKENLVLQVRAQIEKDRERMQEVCEIGIRTGFLTELCLTMSSNCSLYLHVLSSSLISCMVTCAGFPHRIRPSDVIPSLLALSANSDQTISVPVTRAIGVLCSRSLSAGEVEGVLSGGVVESVCVRVVSAERREEQVAELGVLDGLCSGLRRFVRERGRESEEGVGRGQKKEEENEFSIVSRCSSALNLIEMTLGQVWGRVSASGEDEEESEREEEGKRKLADAVGGMLLTHFPHTLQQPAKEVGVIGLDLGKERKLMEEREDTRRKEAEAKERKMVEEAERKEKEREAEFARRMAEVNERMTEVNQHFEDNKKLIERAKEVEREERRKEEEEENERRRKCKEGAAAIEWPNPSHFSVSGSVFTRKTDSGYKCILTPEFGKEVVRLTFVLEQVNNCIDAGLFSSAQTKTVKDGKRNLTLIDGAGWDLYCQYTSRTNIHSSYTDLPKGASGHRIVVEADGRDGKRTLRLSQNGTMQSSFFSNIPVPFRFAVNVFKQNDAVSIEKLEVLKEPQMVGGTNEIRMDG</sequence>
<name>A0ABQ9WY36_9EUKA</name>
<proteinExistence type="predicted"/>
<protein>
    <submittedName>
        <fullName evidence="2">Uncharacterized protein</fullName>
    </submittedName>
</protein>
<evidence type="ECO:0000313" key="3">
    <source>
        <dbReference type="Proteomes" id="UP001281761"/>
    </source>
</evidence>
<comment type="caution">
    <text evidence="2">The sequence shown here is derived from an EMBL/GenBank/DDBJ whole genome shotgun (WGS) entry which is preliminary data.</text>
</comment>
<gene>
    <name evidence="2" type="ORF">BLNAU_20636</name>
</gene>